<evidence type="ECO:0000256" key="3">
    <source>
        <dbReference type="ARBA" id="ARBA00022679"/>
    </source>
</evidence>
<dbReference type="InterPro" id="IPR002618">
    <property type="entry name" value="UDPGP_fam"/>
</dbReference>
<dbReference type="InterPro" id="IPR016267">
    <property type="entry name" value="UDPGP_trans"/>
</dbReference>
<evidence type="ECO:0000256" key="1">
    <source>
        <dbReference type="ARBA" id="ARBA00010401"/>
    </source>
</evidence>
<name>A0A383VNI6_TETOB</name>
<dbReference type="CDD" id="cd00897">
    <property type="entry name" value="UGPase_euk"/>
    <property type="match status" value="1"/>
</dbReference>
<evidence type="ECO:0000256" key="5">
    <source>
        <dbReference type="ARBA" id="ARBA00048128"/>
    </source>
</evidence>
<proteinExistence type="inferred from homology"/>
<dbReference type="Pfam" id="PF01704">
    <property type="entry name" value="UDPGP"/>
    <property type="match status" value="1"/>
</dbReference>
<evidence type="ECO:0000256" key="4">
    <source>
        <dbReference type="ARBA" id="ARBA00022695"/>
    </source>
</evidence>
<evidence type="ECO:0000313" key="7">
    <source>
        <dbReference type="Proteomes" id="UP000256970"/>
    </source>
</evidence>
<dbReference type="Gene3D" id="3.90.550.10">
    <property type="entry name" value="Spore Coat Polysaccharide Biosynthesis Protein SpsA, Chain A"/>
    <property type="match status" value="1"/>
</dbReference>
<dbReference type="PANTHER" id="PTHR43511">
    <property type="match status" value="1"/>
</dbReference>
<sequence>MAASNWEQFEAKMKSAGLSEAAIAAFKQNYDQLVAGVTGLVPEADIDPVTDLPCLAGMPSPNGETQPVTALAAKGVWLECGGKDQAAAAAAAAVTDLASVPAAAAATTAAVAAAAAAVTDLPSLAGMPSPDGETQALLSATAVLKLNGGLGTSMGLEKAKSLLEVKDGKTFLDLIAEQVKVMRKDYGSAVRFILMNSFSTSDDTRAFLKKAHPDLLQEPYIELMQNKSPKVDAATMAPASFPADPELEWCPPGHGDIYPSLLGSGMLDKLIADGIKYLFVSNSDNLGATLDLTLLHHFAGSGKAFMMEVCERTAADKKGGHLARRKADGKFMLRESAMCPDADKGHFEDISRHKYFNTNNLWVNLTLLKATLESSNGALPLPLIKNKKTVNPRDSSTPTVFQLETAMGSAIECFDSAGAVVVPRSRFAPVKTTSDLFVLRSDVYTITPAATVEATVPAVPLVKLDDKYFKLVDQMERLAPRAPSLVGASSLTVKGPVRFGAGIVIKGEVTLECSSASPVTIQATTFSSGSHKVAAPAEEPAVPAGAPAAAPAFA</sequence>
<dbReference type="Gene3D" id="2.160.10.10">
    <property type="entry name" value="Hexapeptide repeat proteins"/>
    <property type="match status" value="1"/>
</dbReference>
<dbReference type="EMBL" id="FNXT01000704">
    <property type="protein sequence ID" value="SZX66483.1"/>
    <property type="molecule type" value="Genomic_DNA"/>
</dbReference>
<accession>A0A383VNI6</accession>
<dbReference type="GO" id="GO:0006011">
    <property type="term" value="P:UDP-alpha-D-glucose metabolic process"/>
    <property type="evidence" value="ECO:0007669"/>
    <property type="project" value="InterPro"/>
</dbReference>
<comment type="catalytic activity">
    <reaction evidence="5">
        <text>alpha-D-glucose 1-phosphate + UTP + H(+) = UDP-alpha-D-glucose + diphosphate</text>
        <dbReference type="Rhea" id="RHEA:19889"/>
        <dbReference type="ChEBI" id="CHEBI:15378"/>
        <dbReference type="ChEBI" id="CHEBI:33019"/>
        <dbReference type="ChEBI" id="CHEBI:46398"/>
        <dbReference type="ChEBI" id="CHEBI:58601"/>
        <dbReference type="ChEBI" id="CHEBI:58885"/>
        <dbReference type="EC" id="2.7.7.9"/>
    </reaction>
</comment>
<keyword evidence="7" id="KW-1185">Reference proteome</keyword>
<dbReference type="EC" id="2.7.7.9" evidence="2"/>
<dbReference type="FunFam" id="3.90.550.10:FF:000002">
    <property type="entry name" value="UTP--glucose-1-phosphate uridylyltransferase"/>
    <property type="match status" value="1"/>
</dbReference>
<dbReference type="InterPro" id="IPR029044">
    <property type="entry name" value="Nucleotide-diphossugar_trans"/>
</dbReference>
<comment type="similarity">
    <text evidence="1">Belongs to the UDPGP type 1 family.</text>
</comment>
<evidence type="ECO:0000256" key="2">
    <source>
        <dbReference type="ARBA" id="ARBA00012415"/>
    </source>
</evidence>
<reference evidence="6 7" key="1">
    <citation type="submission" date="2016-10" db="EMBL/GenBank/DDBJ databases">
        <authorList>
            <person name="Cai Z."/>
        </authorList>
    </citation>
    <scope>NUCLEOTIDE SEQUENCE [LARGE SCALE GENOMIC DNA]</scope>
</reference>
<dbReference type="SUPFAM" id="SSF53448">
    <property type="entry name" value="Nucleotide-diphospho-sugar transferases"/>
    <property type="match status" value="1"/>
</dbReference>
<keyword evidence="3" id="KW-0808">Transferase</keyword>
<protein>
    <recommendedName>
        <fullName evidence="2">UTP--glucose-1-phosphate uridylyltransferase</fullName>
        <ecNumber evidence="2">2.7.7.9</ecNumber>
    </recommendedName>
</protein>
<dbReference type="AlphaFoldDB" id="A0A383VNI6"/>
<organism evidence="6 7">
    <name type="scientific">Tetradesmus obliquus</name>
    <name type="common">Green alga</name>
    <name type="synonym">Acutodesmus obliquus</name>
    <dbReference type="NCBI Taxonomy" id="3088"/>
    <lineage>
        <taxon>Eukaryota</taxon>
        <taxon>Viridiplantae</taxon>
        <taxon>Chlorophyta</taxon>
        <taxon>core chlorophytes</taxon>
        <taxon>Chlorophyceae</taxon>
        <taxon>CS clade</taxon>
        <taxon>Sphaeropleales</taxon>
        <taxon>Scenedesmaceae</taxon>
        <taxon>Tetradesmus</taxon>
    </lineage>
</organism>
<dbReference type="Proteomes" id="UP000256970">
    <property type="component" value="Unassembled WGS sequence"/>
</dbReference>
<keyword evidence="4" id="KW-0548">Nucleotidyltransferase</keyword>
<gene>
    <name evidence="6" type="ORF">BQ4739_LOCUS6893</name>
</gene>
<dbReference type="STRING" id="3088.A0A383VNI6"/>
<evidence type="ECO:0000313" key="6">
    <source>
        <dbReference type="EMBL" id="SZX66483.1"/>
    </source>
</evidence>
<dbReference type="GO" id="GO:0003983">
    <property type="term" value="F:UTP:glucose-1-phosphate uridylyltransferase activity"/>
    <property type="evidence" value="ECO:0007669"/>
    <property type="project" value="UniProtKB-EC"/>
</dbReference>